<gene>
    <name evidence="1" type="ORF">BDCG_08324</name>
</gene>
<proteinExistence type="predicted"/>
<evidence type="ECO:0000313" key="2">
    <source>
        <dbReference type="Proteomes" id="UP000002039"/>
    </source>
</evidence>
<reference evidence="2" key="1">
    <citation type="journal article" date="2015" name="PLoS Genet.">
        <title>The dynamic genome and transcriptome of the human fungal pathogen Blastomyces and close relative Emmonsia.</title>
        <authorList>
            <person name="Munoz J.F."/>
            <person name="Gauthier G.M."/>
            <person name="Desjardins C.A."/>
            <person name="Gallo J.E."/>
            <person name="Holder J."/>
            <person name="Sullivan T.D."/>
            <person name="Marty A.J."/>
            <person name="Carmen J.C."/>
            <person name="Chen Z."/>
            <person name="Ding L."/>
            <person name="Gujja S."/>
            <person name="Magrini V."/>
            <person name="Misas E."/>
            <person name="Mitreva M."/>
            <person name="Priest M."/>
            <person name="Saif S."/>
            <person name="Whiston E.A."/>
            <person name="Young S."/>
            <person name="Zeng Q."/>
            <person name="Goldman W.E."/>
            <person name="Mardis E.R."/>
            <person name="Taylor J.W."/>
            <person name="McEwen J.G."/>
            <person name="Clay O.K."/>
            <person name="Klein B.S."/>
            <person name="Cuomo C.A."/>
        </authorList>
    </citation>
    <scope>NUCLEOTIDE SEQUENCE [LARGE SCALE GENOMIC DNA]</scope>
    <source>
        <strain evidence="2">ER-3 / ATCC MYA-2586</strain>
    </source>
</reference>
<name>A0ABP2ESV9_AJEDR</name>
<keyword evidence="2" id="KW-1185">Reference proteome</keyword>
<evidence type="ECO:0000313" key="1">
    <source>
        <dbReference type="EMBL" id="EEQ85055.2"/>
    </source>
</evidence>
<sequence>MSGHCQASHECSHDFSDHFLLADEAGMLLFMTASSSSSASSLHSIFRPVTHLISPPGQPLTLSSTVLSFTLLMLSVSSTALQIYDHLLPACTISDQAYVNMPRFPVNGPRAAAHFCNLIVNGR</sequence>
<dbReference type="EMBL" id="EQ999982">
    <property type="protein sequence ID" value="EEQ85055.2"/>
    <property type="molecule type" value="Genomic_DNA"/>
</dbReference>
<accession>A0ABP2ESV9</accession>
<dbReference type="Proteomes" id="UP000002039">
    <property type="component" value="Unassembled WGS sequence"/>
</dbReference>
<organism evidence="1 2">
    <name type="scientific">Ajellomyces dermatitidis (strain ER-3 / ATCC MYA-2586)</name>
    <name type="common">Blastomyces dermatitidis</name>
    <dbReference type="NCBI Taxonomy" id="559297"/>
    <lineage>
        <taxon>Eukaryota</taxon>
        <taxon>Fungi</taxon>
        <taxon>Dikarya</taxon>
        <taxon>Ascomycota</taxon>
        <taxon>Pezizomycotina</taxon>
        <taxon>Eurotiomycetes</taxon>
        <taxon>Eurotiomycetidae</taxon>
        <taxon>Onygenales</taxon>
        <taxon>Ajellomycetaceae</taxon>
        <taxon>Blastomyces</taxon>
    </lineage>
</organism>
<dbReference type="GeneID" id="69029906"/>
<protein>
    <submittedName>
        <fullName evidence="1">Uncharacterized protein</fullName>
    </submittedName>
</protein>
<dbReference type="RefSeq" id="XP_045272891.1">
    <property type="nucleotide sequence ID" value="XM_045424103.1"/>
</dbReference>